<evidence type="ECO:0000256" key="11">
    <source>
        <dbReference type="SAM" id="Phobius"/>
    </source>
</evidence>
<feature type="transmembrane region" description="Helical" evidence="11">
    <location>
        <begin position="280"/>
        <end position="301"/>
    </location>
</feature>
<evidence type="ECO:0000256" key="10">
    <source>
        <dbReference type="ARBA" id="ARBA00039918"/>
    </source>
</evidence>
<feature type="transmembrane region" description="Helical" evidence="11">
    <location>
        <begin position="404"/>
        <end position="427"/>
    </location>
</feature>
<evidence type="ECO:0000259" key="12">
    <source>
        <dbReference type="PROSITE" id="PS50850"/>
    </source>
</evidence>
<feature type="transmembrane region" description="Helical" evidence="11">
    <location>
        <begin position="192"/>
        <end position="211"/>
    </location>
</feature>
<protein>
    <recommendedName>
        <fullName evidence="10">Putative proline/betaine transporter</fullName>
    </recommendedName>
</protein>
<feature type="transmembrane region" description="Helical" evidence="11">
    <location>
        <begin position="337"/>
        <end position="356"/>
    </location>
</feature>
<evidence type="ECO:0000313" key="14">
    <source>
        <dbReference type="EMBL" id="QEX38284.1"/>
    </source>
</evidence>
<dbReference type="Proteomes" id="UP000070063">
    <property type="component" value="Unassembled WGS sequence"/>
</dbReference>
<evidence type="ECO:0000256" key="9">
    <source>
        <dbReference type="ARBA" id="ARBA00037295"/>
    </source>
</evidence>
<proteinExistence type="inferred from homology"/>
<evidence type="ECO:0000256" key="8">
    <source>
        <dbReference type="ARBA" id="ARBA00023136"/>
    </source>
</evidence>
<feature type="transmembrane region" description="Helical" evidence="11">
    <location>
        <begin position="313"/>
        <end position="331"/>
    </location>
</feature>
<dbReference type="PROSITE" id="PS50850">
    <property type="entry name" value="MFS"/>
    <property type="match status" value="1"/>
</dbReference>
<evidence type="ECO:0000313" key="15">
    <source>
        <dbReference type="EMBL" id="TBW71846.1"/>
    </source>
</evidence>
<dbReference type="GO" id="GO:0015293">
    <property type="term" value="F:symporter activity"/>
    <property type="evidence" value="ECO:0007669"/>
    <property type="project" value="UniProtKB-KW"/>
</dbReference>
<dbReference type="Pfam" id="PF07690">
    <property type="entry name" value="MFS_1"/>
    <property type="match status" value="1"/>
</dbReference>
<keyword evidence="6" id="KW-0769">Symport</keyword>
<dbReference type="InterPro" id="IPR011701">
    <property type="entry name" value="MFS"/>
</dbReference>
<dbReference type="CDD" id="cd17366">
    <property type="entry name" value="MFS_ProP"/>
    <property type="match status" value="1"/>
</dbReference>
<evidence type="ECO:0000256" key="5">
    <source>
        <dbReference type="ARBA" id="ARBA00022692"/>
    </source>
</evidence>
<evidence type="ECO:0000256" key="3">
    <source>
        <dbReference type="ARBA" id="ARBA00022448"/>
    </source>
</evidence>
<keyword evidence="3" id="KW-0813">Transport</keyword>
<dbReference type="InterPro" id="IPR051084">
    <property type="entry name" value="H+-coupled_symporters"/>
</dbReference>
<dbReference type="InterPro" id="IPR036259">
    <property type="entry name" value="MFS_trans_sf"/>
</dbReference>
<feature type="transmembrane region" description="Helical" evidence="11">
    <location>
        <begin position="59"/>
        <end position="84"/>
    </location>
</feature>
<keyword evidence="7 11" id="KW-1133">Transmembrane helix</keyword>
<keyword evidence="5 11" id="KW-0812">Transmembrane</keyword>
<dbReference type="Proteomes" id="UP000293637">
    <property type="component" value="Unassembled WGS sequence"/>
</dbReference>
<dbReference type="EMBL" id="SCHB01000005">
    <property type="protein sequence ID" value="TBW71846.1"/>
    <property type="molecule type" value="Genomic_DNA"/>
</dbReference>
<dbReference type="AlphaFoldDB" id="A0A133Q0W8"/>
<evidence type="ECO:0000256" key="1">
    <source>
        <dbReference type="ARBA" id="ARBA00004651"/>
    </source>
</evidence>
<dbReference type="FunFam" id="1.20.1250.20:FF:000001">
    <property type="entry name" value="Dicarboxylate MFS transporter"/>
    <property type="match status" value="1"/>
</dbReference>
<dbReference type="PROSITE" id="PS00217">
    <property type="entry name" value="SUGAR_TRANSPORT_2"/>
    <property type="match status" value="1"/>
</dbReference>
<comment type="similarity">
    <text evidence="2">Belongs to the major facilitator superfamily. Metabolite:H+ Symporter (MHS) family (TC 2.A.1.6) family.</text>
</comment>
<evidence type="ECO:0000256" key="4">
    <source>
        <dbReference type="ARBA" id="ARBA00022475"/>
    </source>
</evidence>
<feature type="transmembrane region" description="Helical" evidence="11">
    <location>
        <begin position="247"/>
        <end position="268"/>
    </location>
</feature>
<dbReference type="SUPFAM" id="SSF103473">
    <property type="entry name" value="MFS general substrate transporter"/>
    <property type="match status" value="1"/>
</dbReference>
<dbReference type="STRING" id="28035.B6N84_11420"/>
<dbReference type="PANTHER" id="PTHR43528:SF1">
    <property type="entry name" value="ALPHA-KETOGLUTARATE PERMEASE"/>
    <property type="match status" value="1"/>
</dbReference>
<keyword evidence="4" id="KW-1003">Cell membrane</keyword>
<dbReference type="InterPro" id="IPR005829">
    <property type="entry name" value="Sugar_transporter_CS"/>
</dbReference>
<dbReference type="Gene3D" id="1.20.1250.20">
    <property type="entry name" value="MFS general substrate transporter like domains"/>
    <property type="match status" value="2"/>
</dbReference>
<keyword evidence="8 11" id="KW-0472">Membrane</keyword>
<gene>
    <name evidence="15" type="ORF">EQ812_08550</name>
    <name evidence="14" type="ORF">FO454_04900</name>
    <name evidence="13" type="ORF">HMPREF3225_02264</name>
</gene>
<evidence type="ECO:0000256" key="2">
    <source>
        <dbReference type="ARBA" id="ARBA00008240"/>
    </source>
</evidence>
<comment type="function">
    <text evidence="9">May be a proton symporter involved in the uptake of osmolytes such as proline and glycine betaine.</text>
</comment>
<feature type="transmembrane region" description="Helical" evidence="11">
    <location>
        <begin position="116"/>
        <end position="137"/>
    </location>
</feature>
<dbReference type="OMA" id="GYYVVFT"/>
<sequence length="470" mass="52324">MDFEKENINMVNAQKAKKTVIATGIGNAMEWFDFGVYAYTTAYIGANFFSPVENDQIRLILTFAALAIAFLLRPIGGIVFGVIGDKYGRKVVLTTTIILMAFSTLTIGLLPNYDTIGIWAPILLLLARVLQGFSTGGEYAGAMTYVAESSPDKSRNRLGCGLEIGTLSGYIAASIMIAILSYLLTAEQMQSWGWRIPFILGLFLGLFGLYLRRRLEESPIFENDIETAPQRDNIGFLTIIRYYYKDILVCFVAVVFFNVTNYTVTAYLPTYLEQIVKLDATTTSVLITCVMAIMIPLALMFGRIADKIGEKKVFLIGTGGLTLLSIVAFSLLNTRSLPLIIVGVLVLGFFLSTYEATMPGSLPTMFYTHIRYRTLSVTFNLSVSLFGGTTPLIAAWLVNYTNNILAPAYYLTAISVIGFVVISLLHFSMAGKSLKGSYPNVDSEEDRRYFEEHPKEALWWVQERKEKEDF</sequence>
<dbReference type="GO" id="GO:0005886">
    <property type="term" value="C:plasma membrane"/>
    <property type="evidence" value="ECO:0007669"/>
    <property type="project" value="UniProtKB-SubCell"/>
</dbReference>
<evidence type="ECO:0000256" key="6">
    <source>
        <dbReference type="ARBA" id="ARBA00022847"/>
    </source>
</evidence>
<feature type="domain" description="Major facilitator superfamily (MFS) profile" evidence="12">
    <location>
        <begin position="19"/>
        <end position="430"/>
    </location>
</feature>
<comment type="subcellular location">
    <subcellularLocation>
        <location evidence="1">Cell membrane</location>
        <topology evidence="1">Multi-pass membrane protein</topology>
    </subcellularLocation>
</comment>
<evidence type="ECO:0000313" key="17">
    <source>
        <dbReference type="Proteomes" id="UP000293637"/>
    </source>
</evidence>
<name>A0A133Q0W8_STALU</name>
<keyword evidence="18" id="KW-1185">Reference proteome</keyword>
<dbReference type="PANTHER" id="PTHR43528">
    <property type="entry name" value="ALPHA-KETOGLUTARATE PERMEASE"/>
    <property type="match status" value="1"/>
</dbReference>
<feature type="transmembrane region" description="Helical" evidence="11">
    <location>
        <begin position="158"/>
        <end position="180"/>
    </location>
</feature>
<dbReference type="EMBL" id="CP041722">
    <property type="protein sequence ID" value="QEX38284.1"/>
    <property type="molecule type" value="Genomic_DNA"/>
</dbReference>
<feature type="transmembrane region" description="Helical" evidence="11">
    <location>
        <begin position="377"/>
        <end position="398"/>
    </location>
</feature>
<dbReference type="Proteomes" id="UP000325462">
    <property type="component" value="Chromosome"/>
</dbReference>
<feature type="transmembrane region" description="Helical" evidence="11">
    <location>
        <begin position="91"/>
        <end position="110"/>
    </location>
</feature>
<dbReference type="EMBL" id="LRQI01000091">
    <property type="protein sequence ID" value="KXA36503.1"/>
    <property type="molecule type" value="Genomic_DNA"/>
</dbReference>
<dbReference type="RefSeq" id="WP_002459902.1">
    <property type="nucleotide sequence ID" value="NZ_AP021848.1"/>
</dbReference>
<accession>A0A133Q0W8</accession>
<organism evidence="15 17">
    <name type="scientific">Staphylococcus lugdunensis</name>
    <dbReference type="NCBI Taxonomy" id="28035"/>
    <lineage>
        <taxon>Bacteria</taxon>
        <taxon>Bacillati</taxon>
        <taxon>Bacillota</taxon>
        <taxon>Bacilli</taxon>
        <taxon>Bacillales</taxon>
        <taxon>Staphylococcaceae</taxon>
        <taxon>Staphylococcus</taxon>
    </lineage>
</organism>
<evidence type="ECO:0000313" key="13">
    <source>
        <dbReference type="EMBL" id="KXA36503.1"/>
    </source>
</evidence>
<evidence type="ECO:0000256" key="7">
    <source>
        <dbReference type="ARBA" id="ARBA00022989"/>
    </source>
</evidence>
<evidence type="ECO:0000313" key="16">
    <source>
        <dbReference type="Proteomes" id="UP000070063"/>
    </source>
</evidence>
<dbReference type="eggNOG" id="COG0477">
    <property type="taxonomic scope" value="Bacteria"/>
</dbReference>
<reference evidence="13 16" key="1">
    <citation type="submission" date="2016-01" db="EMBL/GenBank/DDBJ databases">
        <authorList>
            <person name="Mitreva M."/>
            <person name="Pepin K.H."/>
            <person name="Mihindukulasuriya K.A."/>
            <person name="Fulton R."/>
            <person name="Fronick C."/>
            <person name="O'Laughlin M."/>
            <person name="Miner T."/>
            <person name="Herter B."/>
            <person name="Rosa B.A."/>
            <person name="Cordes M."/>
            <person name="Tomlinson C."/>
            <person name="Wollam A."/>
            <person name="Palsikar V.B."/>
            <person name="Mardis E.R."/>
            <person name="Wilson R.K."/>
        </authorList>
    </citation>
    <scope>NUCLEOTIDE SEQUENCE [LARGE SCALE GENOMIC DNA]</scope>
    <source>
        <strain evidence="13 16">MJR7738</strain>
    </source>
</reference>
<dbReference type="InterPro" id="IPR020846">
    <property type="entry name" value="MFS_dom"/>
</dbReference>
<reference evidence="14 18" key="3">
    <citation type="submission" date="2019-07" db="EMBL/GenBank/DDBJ databases">
        <title>Comparative genome analysis of staphylococcus lugdunensis shows clonal complex-dependent diversity of the putative virulence factor, ess/type vii locus.</title>
        <authorList>
            <person name="Lebeurre J."/>
            <person name="Dahyot S."/>
            <person name="Diene S."/>
            <person name="Paulay A."/>
            <person name="Aubourg M."/>
            <person name="Argemi X."/>
            <person name="Giard J.-C."/>
            <person name="Tournier I."/>
            <person name="Francois P."/>
            <person name="Pestel-Caron M."/>
        </authorList>
    </citation>
    <scope>NUCLEOTIDE SEQUENCE [LARGE SCALE GENOMIC DNA]</scope>
    <source>
        <strain evidence="14 18">SL13</strain>
    </source>
</reference>
<evidence type="ECO:0000313" key="18">
    <source>
        <dbReference type="Proteomes" id="UP000325462"/>
    </source>
</evidence>
<dbReference type="GeneID" id="58090512"/>
<reference evidence="15 17" key="2">
    <citation type="journal article" date="2019" name="Sci. Transl. Med.">
        <title>Quorum sensing between bacterial species on the skin protects against epidermal injury in atopic dermatitis.</title>
        <authorList>
            <person name="Williams M.R."/>
        </authorList>
    </citation>
    <scope>NUCLEOTIDE SEQUENCE [LARGE SCALE GENOMIC DNA]</scope>
    <source>
        <strain evidence="15 17">E7</strain>
    </source>
</reference>